<feature type="chain" id="PRO_5013003585" evidence="5">
    <location>
        <begin position="20"/>
        <end position="533"/>
    </location>
</feature>
<evidence type="ECO:0000256" key="5">
    <source>
        <dbReference type="SAM" id="SignalP"/>
    </source>
</evidence>
<dbReference type="PANTHER" id="PTHR47190">
    <property type="entry name" value="DEHYDROGENASE, PUTATIVE-RELATED"/>
    <property type="match status" value="1"/>
</dbReference>
<dbReference type="SUPFAM" id="SSF51905">
    <property type="entry name" value="FAD/NAD(P)-binding domain"/>
    <property type="match status" value="1"/>
</dbReference>
<evidence type="ECO:0000313" key="8">
    <source>
        <dbReference type="Proteomes" id="UP000243217"/>
    </source>
</evidence>
<sequence length="533" mass="56605">MRIIAYILALAIASQRVLADTYDVIVIGSGPGGLVAAEYLSRNSSLSVLVLEAGLPSLAASGGTDIPSYAASQGLTRFDIPGEYVGVAFSGNGQYRIGTDWIASPSPLYLGKVIGGCSSLNGMLYFRPPDSYVSEASWPYDVNSVNQGFAAIETMFGYTYTPSTDSKWYNQQAYNIMSSVFGSGSYTQTNAINTDRNSKSKSYGHPPFNIKNGLRDSPAKTFLGAAKARSNFKILSSATVSYIIQAQGKASGVVYQYQGQTITATLSSRGAVVVAGGAAMTPKILIQSGIGPSSQLQMLSNNANFPGIGGVPSKWAVNENVGSGLFDTASVLMTFSRNDMVAFDYSQSQQAAIQQYMTQGHTGPWASPDPVMIAYENINLSNRQYQFQVTAFSHGFAGGSNDFGLALYVNNPLGRDAARFTSDGSYHLDTQHSLYSDTTDRAAMATYLDKLRGWLSSQGVSQVSPSSGTSSTDFVNSKIGGTNHYGGSCYTSSDTSDSKRCADSSFRVIGTSNIFVADASLMKTGTVNPFGFI</sequence>
<keyword evidence="8" id="KW-1185">Reference proteome</keyword>
<name>A0A1V9ZQ23_9STRA</name>
<dbReference type="GO" id="GO:0050660">
    <property type="term" value="F:flavin adenine dinucleotide binding"/>
    <property type="evidence" value="ECO:0007669"/>
    <property type="project" value="InterPro"/>
</dbReference>
<feature type="signal peptide" evidence="5">
    <location>
        <begin position="1"/>
        <end position="19"/>
    </location>
</feature>
<dbReference type="InterPro" id="IPR012132">
    <property type="entry name" value="GMC_OxRdtase"/>
</dbReference>
<dbReference type="SUPFAM" id="SSF54373">
    <property type="entry name" value="FAD-linked reductases, C-terminal domain"/>
    <property type="match status" value="1"/>
</dbReference>
<dbReference type="InterPro" id="IPR007867">
    <property type="entry name" value="GMC_OxRtase_C"/>
</dbReference>
<evidence type="ECO:0000256" key="4">
    <source>
        <dbReference type="PIRSR" id="PIRSR000137-2"/>
    </source>
</evidence>
<dbReference type="PIRSF" id="PIRSF000137">
    <property type="entry name" value="Alcohol_oxidase"/>
    <property type="match status" value="1"/>
</dbReference>
<keyword evidence="3" id="KW-0560">Oxidoreductase</keyword>
<gene>
    <name evidence="7" type="ORF">THRCLA_06220</name>
</gene>
<dbReference type="Pfam" id="PF00732">
    <property type="entry name" value="GMC_oxred_N"/>
    <property type="match status" value="1"/>
</dbReference>
<evidence type="ECO:0000256" key="1">
    <source>
        <dbReference type="ARBA" id="ARBA00010790"/>
    </source>
</evidence>
<evidence type="ECO:0000313" key="7">
    <source>
        <dbReference type="EMBL" id="OQS00125.1"/>
    </source>
</evidence>
<proteinExistence type="inferred from homology"/>
<dbReference type="Pfam" id="PF00890">
    <property type="entry name" value="FAD_binding_2"/>
    <property type="match status" value="1"/>
</dbReference>
<comment type="cofactor">
    <cofactor evidence="4">
        <name>FAD</name>
        <dbReference type="ChEBI" id="CHEBI:57692"/>
    </cofactor>
</comment>
<dbReference type="Proteomes" id="UP000243217">
    <property type="component" value="Unassembled WGS sequence"/>
</dbReference>
<evidence type="ECO:0000256" key="3">
    <source>
        <dbReference type="ARBA" id="ARBA00023002"/>
    </source>
</evidence>
<keyword evidence="2" id="KW-0285">Flavoprotein</keyword>
<evidence type="ECO:0000256" key="2">
    <source>
        <dbReference type="ARBA" id="ARBA00022630"/>
    </source>
</evidence>
<dbReference type="PROSITE" id="PS00624">
    <property type="entry name" value="GMC_OXRED_2"/>
    <property type="match status" value="1"/>
</dbReference>
<feature type="domain" description="Glucose-methanol-choline oxidoreductase N-terminal" evidence="6">
    <location>
        <begin position="277"/>
        <end position="291"/>
    </location>
</feature>
<protein>
    <submittedName>
        <fullName evidence="7">Carbohydrate-binding protein</fullName>
    </submittedName>
</protein>
<feature type="non-terminal residue" evidence="7">
    <location>
        <position position="533"/>
    </location>
</feature>
<accession>A0A1V9ZQ23</accession>
<dbReference type="Pfam" id="PF05199">
    <property type="entry name" value="GMC_oxred_C"/>
    <property type="match status" value="1"/>
</dbReference>
<keyword evidence="4" id="KW-0274">FAD</keyword>
<dbReference type="InterPro" id="IPR000172">
    <property type="entry name" value="GMC_OxRdtase_N"/>
</dbReference>
<dbReference type="InterPro" id="IPR003953">
    <property type="entry name" value="FAD-dep_OxRdtase_2_FAD-bd"/>
</dbReference>
<dbReference type="Gene3D" id="3.50.50.60">
    <property type="entry name" value="FAD/NAD(P)-binding domain"/>
    <property type="match status" value="1"/>
</dbReference>
<dbReference type="PANTHER" id="PTHR47190:SF2">
    <property type="entry name" value="CELLOBIOSE DEHYDROGENASE (AFU_ORTHOLOGUE AFUA_2G17620)"/>
    <property type="match status" value="1"/>
</dbReference>
<feature type="binding site" evidence="4">
    <location>
        <position position="240"/>
    </location>
    <ligand>
        <name>FAD</name>
        <dbReference type="ChEBI" id="CHEBI:57692"/>
    </ligand>
</feature>
<organism evidence="7 8">
    <name type="scientific">Thraustotheca clavata</name>
    <dbReference type="NCBI Taxonomy" id="74557"/>
    <lineage>
        <taxon>Eukaryota</taxon>
        <taxon>Sar</taxon>
        <taxon>Stramenopiles</taxon>
        <taxon>Oomycota</taxon>
        <taxon>Saprolegniomycetes</taxon>
        <taxon>Saprolegniales</taxon>
        <taxon>Achlyaceae</taxon>
        <taxon>Thraustotheca</taxon>
    </lineage>
</organism>
<reference evidence="7 8" key="1">
    <citation type="journal article" date="2014" name="Genome Biol. Evol.">
        <title>The secreted proteins of Achlya hypogyna and Thraustotheca clavata identify the ancestral oomycete secretome and reveal gene acquisitions by horizontal gene transfer.</title>
        <authorList>
            <person name="Misner I."/>
            <person name="Blouin N."/>
            <person name="Leonard G."/>
            <person name="Richards T.A."/>
            <person name="Lane C.E."/>
        </authorList>
    </citation>
    <scope>NUCLEOTIDE SEQUENCE [LARGE SCALE GENOMIC DNA]</scope>
    <source>
        <strain evidence="7 8">ATCC 34112</strain>
    </source>
</reference>
<dbReference type="STRING" id="74557.A0A1V9ZQ23"/>
<dbReference type="EMBL" id="JNBS01001749">
    <property type="protein sequence ID" value="OQS00125.1"/>
    <property type="molecule type" value="Genomic_DNA"/>
</dbReference>
<comment type="caution">
    <text evidence="7">The sequence shown here is derived from an EMBL/GenBank/DDBJ whole genome shotgun (WGS) entry which is preliminary data.</text>
</comment>
<dbReference type="AlphaFoldDB" id="A0A1V9ZQ23"/>
<evidence type="ECO:0000259" key="6">
    <source>
        <dbReference type="PROSITE" id="PS00624"/>
    </source>
</evidence>
<feature type="binding site" evidence="4">
    <location>
        <position position="113"/>
    </location>
    <ligand>
        <name>FAD</name>
        <dbReference type="ChEBI" id="CHEBI:57692"/>
    </ligand>
</feature>
<dbReference type="OrthoDB" id="413885at2759"/>
<dbReference type="PRINTS" id="PR00469">
    <property type="entry name" value="PNDRDTASEII"/>
</dbReference>
<comment type="similarity">
    <text evidence="1">Belongs to the GMC oxidoreductase family.</text>
</comment>
<dbReference type="Gene3D" id="3.30.410.10">
    <property type="entry name" value="Cholesterol Oxidase, domain 2"/>
    <property type="match status" value="1"/>
</dbReference>
<dbReference type="InterPro" id="IPR053208">
    <property type="entry name" value="GMC_Oxidoreductase_CD"/>
</dbReference>
<dbReference type="GO" id="GO:0016614">
    <property type="term" value="F:oxidoreductase activity, acting on CH-OH group of donors"/>
    <property type="evidence" value="ECO:0007669"/>
    <property type="project" value="InterPro"/>
</dbReference>
<dbReference type="InterPro" id="IPR036188">
    <property type="entry name" value="FAD/NAD-bd_sf"/>
</dbReference>
<keyword evidence="5" id="KW-0732">Signal</keyword>